<dbReference type="SUPFAM" id="SSF57196">
    <property type="entry name" value="EGF/Laminin"/>
    <property type="match status" value="1"/>
</dbReference>
<accession>A0ABD3TKP5</accession>
<feature type="signal peptide" evidence="2">
    <location>
        <begin position="1"/>
        <end position="19"/>
    </location>
</feature>
<dbReference type="PROSITE" id="PS51120">
    <property type="entry name" value="LDLRB"/>
    <property type="match status" value="2"/>
</dbReference>
<dbReference type="InterPro" id="IPR000033">
    <property type="entry name" value="LDLR_classB_rpt"/>
</dbReference>
<sequence length="522" mass="58660">MGIRSVLVICFFHCFPVEGQVFEPLSADFILIYDVVARTLYRTDLNNYSYVTIPLQDNFFPEDIDYDPIDDVIFATNRSHIISLSTYGERQTTVRTFNTEANIIGIAVDAASRLLFYTDRGNDVIGVISLDNYSHKTVLRNVIYPEDIVADPINGNIYWSERGLYILTLEMSNYDGTHRKLVMQNRSEVPVIFDRDPMDFDLKDGDLYLCENNHRRIRRVNASSSNGQTIYENEGDTLACRITIHQSKIYFTFGSEIKRLEMDGTGETNLPFDKLRYPGVIHAHSNRSLATNGCSDGRGGCSHFCFPLPGGSRMCSCPDVMVLQPDHQTCEEFSILLMATNDRSSIYAIDLSNGDSIQSPLGNLEKPRALSYDSINQTIFWTDITLHMIFSATISGRDQKAIRYLKINSSPQGIAVDETSRLLFYTDRENGIIAVLSLDGVSQKVIVRNKFEEPHDIVTNAVNGTIFWTSFGTDGKILTANYDGTNKRDLINTGNAEPSGLAIDIIGLRIAFYFLFVLSING</sequence>
<dbReference type="AlphaFoldDB" id="A0ABD3TKP5"/>
<feature type="repeat" description="LDL-receptor class B" evidence="1">
    <location>
        <begin position="464"/>
        <end position="507"/>
    </location>
</feature>
<feature type="repeat" description="LDL-receptor class B" evidence="1">
    <location>
        <begin position="377"/>
        <end position="420"/>
    </location>
</feature>
<evidence type="ECO:0000313" key="3">
    <source>
        <dbReference type="EMBL" id="KAL3837342.1"/>
    </source>
</evidence>
<keyword evidence="4" id="KW-1185">Reference proteome</keyword>
<evidence type="ECO:0000256" key="1">
    <source>
        <dbReference type="PROSITE-ProRule" id="PRU00461"/>
    </source>
</evidence>
<comment type="caution">
    <text evidence="3">The sequence shown here is derived from an EMBL/GenBank/DDBJ whole genome shotgun (WGS) entry which is preliminary data.</text>
</comment>
<dbReference type="Pfam" id="PF00058">
    <property type="entry name" value="Ldl_recept_b"/>
    <property type="match status" value="1"/>
</dbReference>
<dbReference type="PANTHER" id="PTHR46513:SF13">
    <property type="entry name" value="EGF-LIKE DOMAIN-CONTAINING PROTEIN"/>
    <property type="match status" value="1"/>
</dbReference>
<reference evidence="3 4" key="1">
    <citation type="submission" date="2024-11" db="EMBL/GenBank/DDBJ databases">
        <title>Chromosome-level genome assembly of the freshwater bivalve Anodonta woodiana.</title>
        <authorList>
            <person name="Chen X."/>
        </authorList>
    </citation>
    <scope>NUCLEOTIDE SEQUENCE [LARGE SCALE GENOMIC DNA]</scope>
    <source>
        <strain evidence="3">MN2024</strain>
        <tissue evidence="3">Gills</tissue>
    </source>
</reference>
<dbReference type="Gene3D" id="2.120.10.30">
    <property type="entry name" value="TolB, C-terminal domain"/>
    <property type="match status" value="2"/>
</dbReference>
<feature type="chain" id="PRO_5044885424" evidence="2">
    <location>
        <begin position="20"/>
        <end position="522"/>
    </location>
</feature>
<dbReference type="SUPFAM" id="SSF63825">
    <property type="entry name" value="YWTD domain"/>
    <property type="match status" value="2"/>
</dbReference>
<organism evidence="3 4">
    <name type="scientific">Sinanodonta woodiana</name>
    <name type="common">Chinese pond mussel</name>
    <name type="synonym">Anodonta woodiana</name>
    <dbReference type="NCBI Taxonomy" id="1069815"/>
    <lineage>
        <taxon>Eukaryota</taxon>
        <taxon>Metazoa</taxon>
        <taxon>Spiralia</taxon>
        <taxon>Lophotrochozoa</taxon>
        <taxon>Mollusca</taxon>
        <taxon>Bivalvia</taxon>
        <taxon>Autobranchia</taxon>
        <taxon>Heteroconchia</taxon>
        <taxon>Palaeoheterodonta</taxon>
        <taxon>Unionida</taxon>
        <taxon>Unionoidea</taxon>
        <taxon>Unionidae</taxon>
        <taxon>Unioninae</taxon>
        <taxon>Sinanodonta</taxon>
    </lineage>
</organism>
<protein>
    <submittedName>
        <fullName evidence="3">Uncharacterized protein</fullName>
    </submittedName>
</protein>
<proteinExistence type="predicted"/>
<dbReference type="EMBL" id="JBJQND010000018">
    <property type="protein sequence ID" value="KAL3837342.1"/>
    <property type="molecule type" value="Genomic_DNA"/>
</dbReference>
<dbReference type="InterPro" id="IPR011042">
    <property type="entry name" value="6-blade_b-propeller_TolB-like"/>
</dbReference>
<evidence type="ECO:0000256" key="2">
    <source>
        <dbReference type="SAM" id="SignalP"/>
    </source>
</evidence>
<evidence type="ECO:0000313" key="4">
    <source>
        <dbReference type="Proteomes" id="UP001634394"/>
    </source>
</evidence>
<dbReference type="InterPro" id="IPR050778">
    <property type="entry name" value="Cueball_EGF_LRP_Nidogen"/>
</dbReference>
<dbReference type="SMART" id="SM00135">
    <property type="entry name" value="LY"/>
    <property type="match status" value="5"/>
</dbReference>
<gene>
    <name evidence="3" type="ORF">ACJMK2_022706</name>
</gene>
<dbReference type="PANTHER" id="PTHR46513">
    <property type="entry name" value="VITELLOGENIN RECEPTOR-LIKE PROTEIN-RELATED-RELATED"/>
    <property type="match status" value="1"/>
</dbReference>
<dbReference type="Pfam" id="PF14670">
    <property type="entry name" value="FXa_inhibition"/>
    <property type="match status" value="1"/>
</dbReference>
<name>A0ABD3TKP5_SINWO</name>
<dbReference type="Proteomes" id="UP001634394">
    <property type="component" value="Unassembled WGS sequence"/>
</dbReference>
<keyword evidence="2" id="KW-0732">Signal</keyword>